<evidence type="ECO:0000313" key="9">
    <source>
        <dbReference type="EMBL" id="EEP69593.1"/>
    </source>
</evidence>
<evidence type="ECO:0000256" key="1">
    <source>
        <dbReference type="ARBA" id="ARBA00001917"/>
    </source>
</evidence>
<dbReference type="Pfam" id="PF00881">
    <property type="entry name" value="Nitroreductase"/>
    <property type="match status" value="1"/>
</dbReference>
<accession>C4GEI2</accession>
<evidence type="ECO:0000256" key="7">
    <source>
        <dbReference type="ARBA" id="ARBA00023027"/>
    </source>
</evidence>
<dbReference type="GO" id="GO:0046857">
    <property type="term" value="F:oxidoreductase activity, acting on other nitrogenous compounds as donors, with NAD or NADP as acceptor"/>
    <property type="evidence" value="ECO:0007669"/>
    <property type="project" value="TreeGrafter"/>
</dbReference>
<gene>
    <name evidence="9" type="ORF">GCWU000324_00070</name>
</gene>
<dbReference type="HOGENOM" id="CLU_070764_4_1_4"/>
<keyword evidence="10" id="KW-1185">Reference proteome</keyword>
<evidence type="ECO:0000313" key="10">
    <source>
        <dbReference type="Proteomes" id="UP000003009"/>
    </source>
</evidence>
<organism evidence="9 10">
    <name type="scientific">Kingella oralis ATCC 51147</name>
    <dbReference type="NCBI Taxonomy" id="629741"/>
    <lineage>
        <taxon>Bacteria</taxon>
        <taxon>Pseudomonadati</taxon>
        <taxon>Pseudomonadota</taxon>
        <taxon>Betaproteobacteria</taxon>
        <taxon>Neisseriales</taxon>
        <taxon>Neisseriaceae</taxon>
        <taxon>Kingella</taxon>
    </lineage>
</organism>
<dbReference type="AlphaFoldDB" id="C4GEI2"/>
<keyword evidence="6" id="KW-0560">Oxidoreductase</keyword>
<keyword evidence="4" id="KW-0288">FMN</keyword>
<sequence>MPRFQAASPQRQPYPFVQIFDLGIKGYTVAQRRLKITIIPFSTHPKETAMTTFFTPAQILPAYQYRKSCRHYDPSRKISTEDFNYILELARLSPSSVGSEPWRFLVVQNPELRQKLKPFAWGMAATLDTASHIVVILAKKNARYDSPFMLDGIKRRGITDPEAIGKTLAKYRSFQADDAHLLDSERTLFDWCGKQTYIALANMMTGAALIGIDSCPIEGFNYDEMNRTLAATGAFDPAEWGVSVAATFGYRAQDIAPKARKPMEDVVTWLE</sequence>
<comment type="cofactor">
    <cofactor evidence="1">
        <name>FMN</name>
        <dbReference type="ChEBI" id="CHEBI:58210"/>
    </cofactor>
</comment>
<dbReference type="InterPro" id="IPR050627">
    <property type="entry name" value="Nitroreductase/BluB"/>
</dbReference>
<dbReference type="GO" id="GO:0005829">
    <property type="term" value="C:cytosol"/>
    <property type="evidence" value="ECO:0007669"/>
    <property type="project" value="TreeGrafter"/>
</dbReference>
<proteinExistence type="inferred from homology"/>
<protein>
    <submittedName>
        <fullName evidence="9">Nitroreductase family protein</fullName>
    </submittedName>
</protein>
<dbReference type="PANTHER" id="PTHR23026:SF125">
    <property type="entry name" value="OXYGEN-INSENSITIVE NAD(P)H NITROREDUCTASE"/>
    <property type="match status" value="1"/>
</dbReference>
<evidence type="ECO:0000256" key="3">
    <source>
        <dbReference type="ARBA" id="ARBA00022630"/>
    </source>
</evidence>
<dbReference type="InterPro" id="IPR029479">
    <property type="entry name" value="Nitroreductase"/>
</dbReference>
<keyword evidence="5" id="KW-0521">NADP</keyword>
<keyword evidence="3" id="KW-0285">Flavoprotein</keyword>
<keyword evidence="7" id="KW-0520">NAD</keyword>
<evidence type="ECO:0000256" key="4">
    <source>
        <dbReference type="ARBA" id="ARBA00022643"/>
    </source>
</evidence>
<dbReference type="EMBL" id="ACJW02000001">
    <property type="protein sequence ID" value="EEP69593.1"/>
    <property type="molecule type" value="Genomic_DNA"/>
</dbReference>
<comment type="similarity">
    <text evidence="2">Belongs to the nitroreductase family.</text>
</comment>
<dbReference type="InterPro" id="IPR000415">
    <property type="entry name" value="Nitroreductase-like"/>
</dbReference>
<dbReference type="GO" id="GO:0046256">
    <property type="term" value="P:2,4,6-trinitrotoluene catabolic process"/>
    <property type="evidence" value="ECO:0007669"/>
    <property type="project" value="TreeGrafter"/>
</dbReference>
<dbReference type="SUPFAM" id="SSF55469">
    <property type="entry name" value="FMN-dependent nitroreductase-like"/>
    <property type="match status" value="1"/>
</dbReference>
<dbReference type="STRING" id="629741.GCWU000324_00070"/>
<evidence type="ECO:0000256" key="5">
    <source>
        <dbReference type="ARBA" id="ARBA00022857"/>
    </source>
</evidence>
<dbReference type="Gene3D" id="3.40.109.10">
    <property type="entry name" value="NADH Oxidase"/>
    <property type="match status" value="1"/>
</dbReference>
<evidence type="ECO:0000256" key="6">
    <source>
        <dbReference type="ARBA" id="ARBA00023002"/>
    </source>
</evidence>
<dbReference type="InterPro" id="IPR033878">
    <property type="entry name" value="NfsB-like"/>
</dbReference>
<comment type="caution">
    <text evidence="9">The sequence shown here is derived from an EMBL/GenBank/DDBJ whole genome shotgun (WGS) entry which is preliminary data.</text>
</comment>
<reference evidence="9" key="1">
    <citation type="submission" date="2009-04" db="EMBL/GenBank/DDBJ databases">
        <authorList>
            <person name="Weinstock G."/>
            <person name="Sodergren E."/>
            <person name="Clifton S."/>
            <person name="Fulton L."/>
            <person name="Fulton B."/>
            <person name="Courtney L."/>
            <person name="Fronick C."/>
            <person name="Harrison M."/>
            <person name="Strong C."/>
            <person name="Farmer C."/>
            <person name="Delahaunty K."/>
            <person name="Markovic C."/>
            <person name="Hall O."/>
            <person name="Minx P."/>
            <person name="Tomlinson C."/>
            <person name="Mitreva M."/>
            <person name="Nelson J."/>
            <person name="Hou S."/>
            <person name="Wollam A."/>
            <person name="Pepin K.H."/>
            <person name="Johnson M."/>
            <person name="Bhonagiri V."/>
            <person name="Nash W.E."/>
            <person name="Warren W."/>
            <person name="Chinwalla A."/>
            <person name="Mardis E.R."/>
            <person name="Wilson R.K."/>
        </authorList>
    </citation>
    <scope>NUCLEOTIDE SEQUENCE [LARGE SCALE GENOMIC DNA]</scope>
    <source>
        <strain evidence="9">ATCC 51147</strain>
    </source>
</reference>
<feature type="domain" description="Nitroreductase" evidence="8">
    <location>
        <begin position="65"/>
        <end position="249"/>
    </location>
</feature>
<dbReference type="PANTHER" id="PTHR23026">
    <property type="entry name" value="NADPH NITROREDUCTASE"/>
    <property type="match status" value="1"/>
</dbReference>
<name>C4GEI2_9NEIS</name>
<evidence type="ECO:0000259" key="8">
    <source>
        <dbReference type="Pfam" id="PF00881"/>
    </source>
</evidence>
<dbReference type="CDD" id="cd02149">
    <property type="entry name" value="NfsB-like"/>
    <property type="match status" value="1"/>
</dbReference>
<evidence type="ECO:0000256" key="2">
    <source>
        <dbReference type="ARBA" id="ARBA00007118"/>
    </source>
</evidence>
<dbReference type="Proteomes" id="UP000003009">
    <property type="component" value="Unassembled WGS sequence"/>
</dbReference>